<evidence type="ECO:0000313" key="1">
    <source>
        <dbReference type="EMBL" id="QGJ84915.1"/>
    </source>
</evidence>
<dbReference type="Proteomes" id="UP000422881">
    <property type="component" value="Segment"/>
</dbReference>
<reference evidence="1 2" key="1">
    <citation type="submission" date="2019-10" db="EMBL/GenBank/DDBJ databases">
        <authorList>
            <person name="Brinks E."/>
        </authorList>
    </citation>
    <scope>NUCLEOTIDE SEQUENCE [LARGE SCALE GENOMIC DNA]</scope>
</reference>
<name>A0A649V3E3_9CAUD</name>
<dbReference type="GeneID" id="56137939"/>
<keyword evidence="2" id="KW-1185">Reference proteome</keyword>
<sequence>MRKIIECLECKMPIYEGDEDFCFFCQSSKKLGIEK</sequence>
<evidence type="ECO:0000313" key="2">
    <source>
        <dbReference type="Proteomes" id="UP000422881"/>
    </source>
</evidence>
<accession>A0A649V3E3</accession>
<dbReference type="EMBL" id="MN552145">
    <property type="protein sequence ID" value="QGJ84915.1"/>
    <property type="molecule type" value="Genomic_DNA"/>
</dbReference>
<protein>
    <submittedName>
        <fullName evidence="1">Uncharacterized protein</fullName>
    </submittedName>
</protein>
<organism evidence="1 2">
    <name type="scientific">Lactococcus phage P1048</name>
    <dbReference type="NCBI Taxonomy" id="2662295"/>
    <lineage>
        <taxon>Viruses</taxon>
        <taxon>Duplodnaviria</taxon>
        <taxon>Heunggongvirae</taxon>
        <taxon>Uroviricota</taxon>
        <taxon>Caudoviricetes</taxon>
        <taxon>Audreyjarvisvirus</taxon>
        <taxon>Audreyjarvisvirus P1048</taxon>
    </lineage>
</organism>
<dbReference type="RefSeq" id="YP_009905553.1">
    <property type="nucleotide sequence ID" value="NC_049857.1"/>
</dbReference>
<dbReference type="KEGG" id="vg:56137939"/>
<proteinExistence type="predicted"/>